<keyword evidence="4 7" id="KW-0133">Cell shape</keyword>
<feature type="signal peptide" evidence="8">
    <location>
        <begin position="1"/>
        <end position="19"/>
    </location>
</feature>
<accession>A0ABP3YD97</accession>
<dbReference type="Gene3D" id="2.40.440.10">
    <property type="entry name" value="L,D-transpeptidase catalytic domain-like"/>
    <property type="match status" value="1"/>
</dbReference>
<evidence type="ECO:0000256" key="1">
    <source>
        <dbReference type="ARBA" id="ARBA00004752"/>
    </source>
</evidence>
<dbReference type="SUPFAM" id="SSF141523">
    <property type="entry name" value="L,D-transpeptidase catalytic domain-like"/>
    <property type="match status" value="1"/>
</dbReference>
<dbReference type="Proteomes" id="UP001500469">
    <property type="component" value="Unassembled WGS sequence"/>
</dbReference>
<dbReference type="InterPro" id="IPR038063">
    <property type="entry name" value="Transpep_catalytic_dom"/>
</dbReference>
<proteinExistence type="inferred from homology"/>
<dbReference type="RefSeq" id="WP_343850183.1">
    <property type="nucleotide sequence ID" value="NZ_BAAAFI010000007.1"/>
</dbReference>
<dbReference type="Pfam" id="PF01471">
    <property type="entry name" value="PG_binding_1"/>
    <property type="match status" value="1"/>
</dbReference>
<protein>
    <submittedName>
        <fullName evidence="10">L,D-transpeptidase family protein</fullName>
    </submittedName>
</protein>
<evidence type="ECO:0000256" key="8">
    <source>
        <dbReference type="SAM" id="SignalP"/>
    </source>
</evidence>
<evidence type="ECO:0000256" key="7">
    <source>
        <dbReference type="PROSITE-ProRule" id="PRU01373"/>
    </source>
</evidence>
<dbReference type="InterPro" id="IPR052905">
    <property type="entry name" value="LD-transpeptidase_YkuD-like"/>
</dbReference>
<organism evidence="10 11">
    <name type="scientific">Algoriphagus jejuensis</name>
    <dbReference type="NCBI Taxonomy" id="419934"/>
    <lineage>
        <taxon>Bacteria</taxon>
        <taxon>Pseudomonadati</taxon>
        <taxon>Bacteroidota</taxon>
        <taxon>Cytophagia</taxon>
        <taxon>Cytophagales</taxon>
        <taxon>Cyclobacteriaceae</taxon>
        <taxon>Algoriphagus</taxon>
    </lineage>
</organism>
<dbReference type="PANTHER" id="PTHR41533:SF2">
    <property type="entry name" value="BLR7131 PROTEIN"/>
    <property type="match status" value="1"/>
</dbReference>
<feature type="chain" id="PRO_5045431163" evidence="8">
    <location>
        <begin position="20"/>
        <end position="547"/>
    </location>
</feature>
<comment type="caution">
    <text evidence="10">The sequence shown here is derived from an EMBL/GenBank/DDBJ whole genome shotgun (WGS) entry which is preliminary data.</text>
</comment>
<feature type="domain" description="L,D-TPase catalytic" evidence="9">
    <location>
        <begin position="320"/>
        <end position="496"/>
    </location>
</feature>
<evidence type="ECO:0000256" key="2">
    <source>
        <dbReference type="ARBA" id="ARBA00005992"/>
    </source>
</evidence>
<dbReference type="SUPFAM" id="SSF47090">
    <property type="entry name" value="PGBD-like"/>
    <property type="match status" value="1"/>
</dbReference>
<feature type="active site" description="Proton donor/acceptor" evidence="7">
    <location>
        <position position="449"/>
    </location>
</feature>
<dbReference type="InterPro" id="IPR045380">
    <property type="entry name" value="LD_TPept_scaffold_dom"/>
</dbReference>
<keyword evidence="6 7" id="KW-0961">Cell wall biogenesis/degradation</keyword>
<evidence type="ECO:0000313" key="10">
    <source>
        <dbReference type="EMBL" id="GAA0878618.1"/>
    </source>
</evidence>
<evidence type="ECO:0000256" key="5">
    <source>
        <dbReference type="ARBA" id="ARBA00022984"/>
    </source>
</evidence>
<evidence type="ECO:0000313" key="11">
    <source>
        <dbReference type="Proteomes" id="UP001500469"/>
    </source>
</evidence>
<reference evidence="11" key="1">
    <citation type="journal article" date="2019" name="Int. J. Syst. Evol. Microbiol.">
        <title>The Global Catalogue of Microorganisms (GCM) 10K type strain sequencing project: providing services to taxonomists for standard genome sequencing and annotation.</title>
        <authorList>
            <consortium name="The Broad Institute Genomics Platform"/>
            <consortium name="The Broad Institute Genome Sequencing Center for Infectious Disease"/>
            <person name="Wu L."/>
            <person name="Ma J."/>
        </authorList>
    </citation>
    <scope>NUCLEOTIDE SEQUENCE [LARGE SCALE GENOMIC DNA]</scope>
    <source>
        <strain evidence="11">JCM 16112</strain>
    </source>
</reference>
<dbReference type="InterPro" id="IPR036365">
    <property type="entry name" value="PGBD-like_sf"/>
</dbReference>
<dbReference type="EMBL" id="BAAAFI010000007">
    <property type="protein sequence ID" value="GAA0878618.1"/>
    <property type="molecule type" value="Genomic_DNA"/>
</dbReference>
<keyword evidence="5 7" id="KW-0573">Peptidoglycan synthesis</keyword>
<keyword evidence="11" id="KW-1185">Reference proteome</keyword>
<dbReference type="Pfam" id="PF20142">
    <property type="entry name" value="Scaffold"/>
    <property type="match status" value="1"/>
</dbReference>
<comment type="similarity">
    <text evidence="2">Belongs to the YkuD family.</text>
</comment>
<evidence type="ECO:0000256" key="3">
    <source>
        <dbReference type="ARBA" id="ARBA00022679"/>
    </source>
</evidence>
<gene>
    <name evidence="10" type="ORF">GCM10009119_15860</name>
</gene>
<evidence type="ECO:0000256" key="4">
    <source>
        <dbReference type="ARBA" id="ARBA00022960"/>
    </source>
</evidence>
<name>A0ABP3YD97_9BACT</name>
<dbReference type="Gene3D" id="1.10.101.10">
    <property type="entry name" value="PGBD-like superfamily/PGBD"/>
    <property type="match status" value="1"/>
</dbReference>
<dbReference type="Pfam" id="PF03734">
    <property type="entry name" value="YkuD"/>
    <property type="match status" value="1"/>
</dbReference>
<keyword evidence="8" id="KW-0732">Signal</keyword>
<dbReference type="InterPro" id="IPR002477">
    <property type="entry name" value="Peptidoglycan-bd-like"/>
</dbReference>
<sequence>MKKLFFGMLFWVLSTSVFAFQTPSDSVFTLLRTKLEVESPTEKPSVSGNELGNSNLIHKFYANRNFASIWSQKGVLLELAYEMRFEIRQSKFDGLAPQDYHLALVDAYFQTFEANKTAKKANEPADLANLELLLTDAFFGLSEDLERGKVDPGSLKGDWEIERKAGSADYMKLLGDAVAANNIRKNLESLYPKFAIYKKGREVLRAMDERAKTDTLDWKPIKLEKSIKVGDSHTAIPALRERLNYWGYAKEYPLSDPKLYDSAMFLGVRAFQLRNGMEPDGVIGKNTALGLNASPTALREKAAVNLERLRWLPDTVQKLELILVNIANYQLDYVNKLDTLLSARVIVGKLYHESPVFTAQMSYIVFSPYWNIPPSIAKKEIIPAVRKNPNYLSQKNMDVVTFSGKQVNPASINWSAKSFPYMVRQKPGGSNSLGLVKFMFPNEHNVYIHDTPARSLFRKEDRAMSHGCIRVENPAKLAETLLRSDASWTSERIDMAMHQDSEVIVNLPRKIPVVLLYLTFWADSKGEAHFRQDIYDRDEEVLALLKK</sequence>
<dbReference type="InterPro" id="IPR036366">
    <property type="entry name" value="PGBDSf"/>
</dbReference>
<dbReference type="CDD" id="cd16913">
    <property type="entry name" value="YkuD_like"/>
    <property type="match status" value="1"/>
</dbReference>
<dbReference type="PROSITE" id="PS52029">
    <property type="entry name" value="LD_TPASE"/>
    <property type="match status" value="1"/>
</dbReference>
<keyword evidence="3" id="KW-0808">Transferase</keyword>
<evidence type="ECO:0000259" key="9">
    <source>
        <dbReference type="PROSITE" id="PS52029"/>
    </source>
</evidence>
<evidence type="ECO:0000256" key="6">
    <source>
        <dbReference type="ARBA" id="ARBA00023316"/>
    </source>
</evidence>
<dbReference type="PANTHER" id="PTHR41533">
    <property type="entry name" value="L,D-TRANSPEPTIDASE HI_1667-RELATED"/>
    <property type="match status" value="1"/>
</dbReference>
<comment type="pathway">
    <text evidence="1 7">Cell wall biogenesis; peptidoglycan biosynthesis.</text>
</comment>
<feature type="active site" description="Nucleophile" evidence="7">
    <location>
        <position position="468"/>
    </location>
</feature>
<dbReference type="InterPro" id="IPR005490">
    <property type="entry name" value="LD_TPept_cat_dom"/>
</dbReference>